<dbReference type="PROSITE" id="PS51257">
    <property type="entry name" value="PROKAR_LIPOPROTEIN"/>
    <property type="match status" value="1"/>
</dbReference>
<accession>A0A6J4H0A1</accession>
<dbReference type="AlphaFoldDB" id="A0A6J4H0A1"/>
<reference evidence="2 3" key="1">
    <citation type="submission" date="2020-02" db="EMBL/GenBank/DDBJ databases">
        <authorList>
            <person name="Criscuolo A."/>
        </authorList>
    </citation>
    <scope>NUCLEOTIDE SEQUENCE [LARGE SCALE GENOMIC DNA]</scope>
    <source>
        <strain evidence="2">CIP105534</strain>
    </source>
</reference>
<sequence length="170" mass="20185">MRIVLLIMLVLLTSSCRLTQHYTKYIDENQYGRLHLKKMKFEKTFTKEMSNKIEADAIYFNFYEDKTINFKGYNYIRFFNSGQFALFGSRTESIDINNIEKAYLVGYYNIKNDLLLFEIPNTSFSKAGKRVIRKFVIEGNSLKEKRKRNEGETIFTKITVKDIRPVLPDW</sequence>
<organism evidence="2 3">
    <name type="scientific">Flavobacterium bizetiae</name>
    <dbReference type="NCBI Taxonomy" id="2704140"/>
    <lineage>
        <taxon>Bacteria</taxon>
        <taxon>Pseudomonadati</taxon>
        <taxon>Bacteroidota</taxon>
        <taxon>Flavobacteriia</taxon>
        <taxon>Flavobacteriales</taxon>
        <taxon>Flavobacteriaceae</taxon>
        <taxon>Flavobacterium</taxon>
    </lineage>
</organism>
<dbReference type="Proteomes" id="UP000479938">
    <property type="component" value="Unassembled WGS sequence"/>
</dbReference>
<name>A0A6J4H0A1_9FLAO</name>
<dbReference type="RefSeq" id="WP_173973348.1">
    <property type="nucleotide sequence ID" value="NZ_CADCSU010000225.1"/>
</dbReference>
<keyword evidence="1" id="KW-0732">Signal</keyword>
<feature type="chain" id="PRO_5026954567" description="Lipoprotein" evidence="1">
    <location>
        <begin position="20"/>
        <end position="170"/>
    </location>
</feature>
<gene>
    <name evidence="2" type="ORF">FLA105534_04902</name>
</gene>
<evidence type="ECO:0000313" key="2">
    <source>
        <dbReference type="EMBL" id="CAA9203721.1"/>
    </source>
</evidence>
<dbReference type="EMBL" id="CADCSU010000225">
    <property type="protein sequence ID" value="CAA9203721.1"/>
    <property type="molecule type" value="Genomic_DNA"/>
</dbReference>
<feature type="signal peptide" evidence="1">
    <location>
        <begin position="1"/>
        <end position="19"/>
    </location>
</feature>
<evidence type="ECO:0008006" key="4">
    <source>
        <dbReference type="Google" id="ProtNLM"/>
    </source>
</evidence>
<evidence type="ECO:0000256" key="1">
    <source>
        <dbReference type="SAM" id="SignalP"/>
    </source>
</evidence>
<proteinExistence type="predicted"/>
<protein>
    <recommendedName>
        <fullName evidence="4">Lipoprotein</fullName>
    </recommendedName>
</protein>
<evidence type="ECO:0000313" key="3">
    <source>
        <dbReference type="Proteomes" id="UP000479938"/>
    </source>
</evidence>
<keyword evidence="3" id="KW-1185">Reference proteome</keyword>